<evidence type="ECO:0000313" key="2">
    <source>
        <dbReference type="EMBL" id="OGM03155.1"/>
    </source>
</evidence>
<name>A0A1F7WMC5_9BACT</name>
<dbReference type="STRING" id="1802471.A2115_01405"/>
<keyword evidence="1" id="KW-0812">Transmembrane</keyword>
<sequence length="125" mass="13544">MAKDFFKLSLVNQKIAAQNSFNRKVFIFSAAFNIVIALASLLVLRSLPPQVPLFYGLPETEERLAASWMLAVPSAVSFLILLGNASLSLFTEDEFSKKILAASTLAASLFSAITTLKIISLVGSF</sequence>
<feature type="transmembrane region" description="Helical" evidence="1">
    <location>
        <begin position="25"/>
        <end position="44"/>
    </location>
</feature>
<proteinExistence type="predicted"/>
<feature type="transmembrane region" description="Helical" evidence="1">
    <location>
        <begin position="64"/>
        <end position="87"/>
    </location>
</feature>
<dbReference type="AlphaFoldDB" id="A0A1F7WMC5"/>
<dbReference type="EMBL" id="MGFJ01000005">
    <property type="protein sequence ID" value="OGM03155.1"/>
    <property type="molecule type" value="Genomic_DNA"/>
</dbReference>
<comment type="caution">
    <text evidence="2">The sequence shown here is derived from an EMBL/GenBank/DDBJ whole genome shotgun (WGS) entry which is preliminary data.</text>
</comment>
<accession>A0A1F7WMC5</accession>
<keyword evidence="1" id="KW-0472">Membrane</keyword>
<organism evidence="2 3">
    <name type="scientific">Candidatus Woesebacteria bacterium GWA1_41_8</name>
    <dbReference type="NCBI Taxonomy" id="1802471"/>
    <lineage>
        <taxon>Bacteria</taxon>
        <taxon>Candidatus Woeseibacteriota</taxon>
    </lineage>
</organism>
<gene>
    <name evidence="2" type="ORF">A2115_01405</name>
</gene>
<evidence type="ECO:0008006" key="4">
    <source>
        <dbReference type="Google" id="ProtNLM"/>
    </source>
</evidence>
<dbReference type="Proteomes" id="UP000176198">
    <property type="component" value="Unassembled WGS sequence"/>
</dbReference>
<feature type="transmembrane region" description="Helical" evidence="1">
    <location>
        <begin position="99"/>
        <end position="122"/>
    </location>
</feature>
<protein>
    <recommendedName>
        <fullName evidence="4">DUF1648 domain-containing protein</fullName>
    </recommendedName>
</protein>
<keyword evidence="1" id="KW-1133">Transmembrane helix</keyword>
<evidence type="ECO:0000313" key="3">
    <source>
        <dbReference type="Proteomes" id="UP000176198"/>
    </source>
</evidence>
<evidence type="ECO:0000256" key="1">
    <source>
        <dbReference type="SAM" id="Phobius"/>
    </source>
</evidence>
<reference evidence="2 3" key="1">
    <citation type="journal article" date="2016" name="Nat. Commun.">
        <title>Thousands of microbial genomes shed light on interconnected biogeochemical processes in an aquifer system.</title>
        <authorList>
            <person name="Anantharaman K."/>
            <person name="Brown C.T."/>
            <person name="Hug L.A."/>
            <person name="Sharon I."/>
            <person name="Castelle C.J."/>
            <person name="Probst A.J."/>
            <person name="Thomas B.C."/>
            <person name="Singh A."/>
            <person name="Wilkins M.J."/>
            <person name="Karaoz U."/>
            <person name="Brodie E.L."/>
            <person name="Williams K.H."/>
            <person name="Hubbard S.S."/>
            <person name="Banfield J.F."/>
        </authorList>
    </citation>
    <scope>NUCLEOTIDE SEQUENCE [LARGE SCALE GENOMIC DNA]</scope>
</reference>